<name>A0ABX7G6H3_9GAMM</name>
<comment type="similarity">
    <text evidence="4">Belongs to the Syd family.</text>
</comment>
<dbReference type="RefSeq" id="WP_203326444.1">
    <property type="nucleotide sequence ID" value="NZ_CP069213.1"/>
</dbReference>
<keyword evidence="6" id="KW-1185">Reference proteome</keyword>
<gene>
    <name evidence="4 5" type="primary">syd</name>
    <name evidence="5" type="ORF">JQC75_05480</name>
</gene>
<dbReference type="HAMAP" id="MF_01104">
    <property type="entry name" value="Syd"/>
    <property type="match status" value="1"/>
</dbReference>
<dbReference type="CDD" id="cd16323">
    <property type="entry name" value="Syd"/>
    <property type="match status" value="1"/>
</dbReference>
<dbReference type="Pfam" id="PF07348">
    <property type="entry name" value="Syd"/>
    <property type="match status" value="1"/>
</dbReference>
<comment type="subcellular location">
    <subcellularLocation>
        <location evidence="4">Cell inner membrane</location>
        <topology evidence="4">Peripheral membrane protein</topology>
        <orientation evidence="4">Cytoplasmic side</orientation>
    </subcellularLocation>
    <text evidence="4">Loosely associated with the cytoplasmic side of the inner membrane, probably via SecY.</text>
</comment>
<keyword evidence="1 4" id="KW-1003">Cell membrane</keyword>
<evidence type="ECO:0000256" key="4">
    <source>
        <dbReference type="HAMAP-Rule" id="MF_01104"/>
    </source>
</evidence>
<dbReference type="NCBIfam" id="NF003439">
    <property type="entry name" value="PRK04968.1"/>
    <property type="match status" value="1"/>
</dbReference>
<keyword evidence="3 4" id="KW-0472">Membrane</keyword>
<dbReference type="EMBL" id="CP069213">
    <property type="protein sequence ID" value="QRH02863.1"/>
    <property type="molecule type" value="Genomic_DNA"/>
</dbReference>
<dbReference type="InterPro" id="IPR038228">
    <property type="entry name" value="Syd_sf"/>
</dbReference>
<comment type="function">
    <text evidence="4">Interacts with the SecY protein in vivo. May bind preferentially to an uncomplexed state of SecY, thus functioning either as a chelating agent for excess SecY in the cell or as a regulatory factor that negatively controls the translocase function.</text>
</comment>
<protein>
    <recommendedName>
        <fullName evidence="4">Protein Syd</fullName>
    </recommendedName>
</protein>
<proteinExistence type="inferred from homology"/>
<organism evidence="5 6">
    <name type="scientific">Shewanella litorisediminis</name>
    <dbReference type="NCBI Taxonomy" id="1173586"/>
    <lineage>
        <taxon>Bacteria</taxon>
        <taxon>Pseudomonadati</taxon>
        <taxon>Pseudomonadota</taxon>
        <taxon>Gammaproteobacteria</taxon>
        <taxon>Alteromonadales</taxon>
        <taxon>Shewanellaceae</taxon>
        <taxon>Shewanella</taxon>
    </lineage>
</organism>
<evidence type="ECO:0000256" key="1">
    <source>
        <dbReference type="ARBA" id="ARBA00022475"/>
    </source>
</evidence>
<reference evidence="5 6" key="1">
    <citation type="journal article" date="2012" name="Antonie Van Leeuwenhoek">
        <title>Shewanella litorisediminis sp. nov., a gammaproteobacterium isolated from a tidal flat sediment.</title>
        <authorList>
            <person name="Lee M.H."/>
            <person name="Yoon J.H."/>
        </authorList>
    </citation>
    <scope>NUCLEOTIDE SEQUENCE [LARGE SCALE GENOMIC DNA]</scope>
    <source>
        <strain evidence="5 6">SMK1-12</strain>
    </source>
</reference>
<keyword evidence="2 4" id="KW-0997">Cell inner membrane</keyword>
<evidence type="ECO:0000256" key="3">
    <source>
        <dbReference type="ARBA" id="ARBA00023136"/>
    </source>
</evidence>
<accession>A0ABX7G6H3</accession>
<sequence>MSCLAALTKFHEIYKAAFVERLGELPRCFTHGRMSPCLADGAIADSEAPQPWQMVPRHEAAVFDNVSHAMGIELHSDINGFYGHLFAGPLQFDSPWGEGELIQIWNEEDFVLLQQNILGHLMMKKQLKQPQTWFIGLIGDVDEMISVNNADGSVWREVAGQEPHEQLADSLEAFLQQLNPRVAPPQRHEEYAVAATPHPGIFASLKRMWHNLTGR</sequence>
<evidence type="ECO:0000313" key="6">
    <source>
        <dbReference type="Proteomes" id="UP000596252"/>
    </source>
</evidence>
<dbReference type="Proteomes" id="UP000596252">
    <property type="component" value="Chromosome"/>
</dbReference>
<evidence type="ECO:0000313" key="5">
    <source>
        <dbReference type="EMBL" id="QRH02863.1"/>
    </source>
</evidence>
<evidence type="ECO:0000256" key="2">
    <source>
        <dbReference type="ARBA" id="ARBA00022519"/>
    </source>
</evidence>
<dbReference type="InterPro" id="IPR009948">
    <property type="entry name" value="Syd"/>
</dbReference>
<dbReference type="Gene3D" id="3.40.1580.20">
    <property type="entry name" value="Syd protein"/>
    <property type="match status" value="1"/>
</dbReference>